<dbReference type="InterPro" id="IPR018247">
    <property type="entry name" value="EF_Hand_1_Ca_BS"/>
</dbReference>
<dbReference type="InterPro" id="IPR050230">
    <property type="entry name" value="CALM/Myosin/TropC-like"/>
</dbReference>
<keyword evidence="2" id="KW-0106">Calcium</keyword>
<proteinExistence type="predicted"/>
<dbReference type="SMART" id="SM00054">
    <property type="entry name" value="EFh"/>
    <property type="match status" value="3"/>
</dbReference>
<dbReference type="PANTHER" id="PTHR23048">
    <property type="entry name" value="MYOSIN LIGHT CHAIN 1, 3"/>
    <property type="match status" value="1"/>
</dbReference>
<dbReference type="Pfam" id="PF00036">
    <property type="entry name" value="EF-hand_1"/>
    <property type="match status" value="1"/>
</dbReference>
<feature type="domain" description="EF-hand" evidence="3">
    <location>
        <begin position="44"/>
        <end position="79"/>
    </location>
</feature>
<name>A0AA39RY10_ACESA</name>
<evidence type="ECO:0000256" key="1">
    <source>
        <dbReference type="ARBA" id="ARBA00022737"/>
    </source>
</evidence>
<dbReference type="FunFam" id="1.10.238.10:FF:000527">
    <property type="entry name" value="Calmodulin-3"/>
    <property type="match status" value="1"/>
</dbReference>
<gene>
    <name evidence="4" type="ORF">LWI29_034967</name>
</gene>
<dbReference type="Pfam" id="PF13499">
    <property type="entry name" value="EF-hand_7"/>
    <property type="match status" value="1"/>
</dbReference>
<dbReference type="PROSITE" id="PS50222">
    <property type="entry name" value="EF_HAND_2"/>
    <property type="match status" value="3"/>
</dbReference>
<reference evidence="4" key="1">
    <citation type="journal article" date="2022" name="Plant J.">
        <title>Strategies of tolerance reflected in two North American maple genomes.</title>
        <authorList>
            <person name="McEvoy S.L."/>
            <person name="Sezen U.U."/>
            <person name="Trouern-Trend A."/>
            <person name="McMahon S.M."/>
            <person name="Schaberg P.G."/>
            <person name="Yang J."/>
            <person name="Wegrzyn J.L."/>
            <person name="Swenson N.G."/>
        </authorList>
    </citation>
    <scope>NUCLEOTIDE SEQUENCE</scope>
    <source>
        <strain evidence="4">NS2018</strain>
    </source>
</reference>
<keyword evidence="5" id="KW-1185">Reference proteome</keyword>
<dbReference type="CDD" id="cd00051">
    <property type="entry name" value="EFh"/>
    <property type="match status" value="2"/>
</dbReference>
<keyword evidence="1" id="KW-0677">Repeat</keyword>
<accession>A0AA39RY10</accession>
<dbReference type="GO" id="GO:0005509">
    <property type="term" value="F:calcium ion binding"/>
    <property type="evidence" value="ECO:0007669"/>
    <property type="project" value="InterPro"/>
</dbReference>
<evidence type="ECO:0000256" key="2">
    <source>
        <dbReference type="ARBA" id="ARBA00022837"/>
    </source>
</evidence>
<evidence type="ECO:0000313" key="5">
    <source>
        <dbReference type="Proteomes" id="UP001168877"/>
    </source>
</evidence>
<dbReference type="AlphaFoldDB" id="A0AA39RY10"/>
<comment type="caution">
    <text evidence="4">The sequence shown here is derived from an EMBL/GenBank/DDBJ whole genome shotgun (WGS) entry which is preliminary data.</text>
</comment>
<feature type="domain" description="EF-hand" evidence="3">
    <location>
        <begin position="8"/>
        <end position="43"/>
    </location>
</feature>
<dbReference type="Gene3D" id="1.10.238.10">
    <property type="entry name" value="EF-hand"/>
    <property type="match status" value="2"/>
</dbReference>
<dbReference type="InterPro" id="IPR002048">
    <property type="entry name" value="EF_hand_dom"/>
</dbReference>
<dbReference type="SUPFAM" id="SSF47473">
    <property type="entry name" value="EF-hand"/>
    <property type="match status" value="1"/>
</dbReference>
<protein>
    <recommendedName>
        <fullName evidence="3">EF-hand domain-containing protein</fullName>
    </recommendedName>
</protein>
<dbReference type="Proteomes" id="UP001168877">
    <property type="component" value="Unassembled WGS sequence"/>
</dbReference>
<dbReference type="PROSITE" id="PS00018">
    <property type="entry name" value="EF_HAND_1"/>
    <property type="match status" value="2"/>
</dbReference>
<feature type="domain" description="EF-hand" evidence="3">
    <location>
        <begin position="80"/>
        <end position="115"/>
    </location>
</feature>
<sequence length="133" mass="15287">MAYQLSEDQITEFKEAFCMIDKDSDGHITIEELTRVFESMEGHPTKEEVRDMISEVNFDENGAIDFNEFLNVMGRKVQGNVADELKEAFKVFDRDQDGYISANEVNFLMLLVCLHSANEVNFLMLLVCLDSME</sequence>
<evidence type="ECO:0000259" key="3">
    <source>
        <dbReference type="PROSITE" id="PS50222"/>
    </source>
</evidence>
<organism evidence="4 5">
    <name type="scientific">Acer saccharum</name>
    <name type="common">Sugar maple</name>
    <dbReference type="NCBI Taxonomy" id="4024"/>
    <lineage>
        <taxon>Eukaryota</taxon>
        <taxon>Viridiplantae</taxon>
        <taxon>Streptophyta</taxon>
        <taxon>Embryophyta</taxon>
        <taxon>Tracheophyta</taxon>
        <taxon>Spermatophyta</taxon>
        <taxon>Magnoliopsida</taxon>
        <taxon>eudicotyledons</taxon>
        <taxon>Gunneridae</taxon>
        <taxon>Pentapetalae</taxon>
        <taxon>rosids</taxon>
        <taxon>malvids</taxon>
        <taxon>Sapindales</taxon>
        <taxon>Sapindaceae</taxon>
        <taxon>Hippocastanoideae</taxon>
        <taxon>Acereae</taxon>
        <taxon>Acer</taxon>
    </lineage>
</organism>
<dbReference type="PANTHER" id="PTHR23048:SF0">
    <property type="entry name" value="CALMODULIN LIKE 3"/>
    <property type="match status" value="1"/>
</dbReference>
<dbReference type="EMBL" id="JAUESC010000384">
    <property type="protein sequence ID" value="KAK0583237.1"/>
    <property type="molecule type" value="Genomic_DNA"/>
</dbReference>
<evidence type="ECO:0000313" key="4">
    <source>
        <dbReference type="EMBL" id="KAK0583237.1"/>
    </source>
</evidence>
<dbReference type="GO" id="GO:0016460">
    <property type="term" value="C:myosin II complex"/>
    <property type="evidence" value="ECO:0007669"/>
    <property type="project" value="TreeGrafter"/>
</dbReference>
<dbReference type="InterPro" id="IPR011992">
    <property type="entry name" value="EF-hand-dom_pair"/>
</dbReference>
<reference evidence="4" key="2">
    <citation type="submission" date="2023-06" db="EMBL/GenBank/DDBJ databases">
        <authorList>
            <person name="Swenson N.G."/>
            <person name="Wegrzyn J.L."/>
            <person name="Mcevoy S.L."/>
        </authorList>
    </citation>
    <scope>NUCLEOTIDE SEQUENCE</scope>
    <source>
        <strain evidence="4">NS2018</strain>
        <tissue evidence="4">Leaf</tissue>
    </source>
</reference>